<reference evidence="5 6" key="1">
    <citation type="journal article" date="2016" name="Mol. Biol. Evol.">
        <title>Comparative Genomics of Early-Diverging Mushroom-Forming Fungi Provides Insights into the Origins of Lignocellulose Decay Capabilities.</title>
        <authorList>
            <person name="Nagy L.G."/>
            <person name="Riley R."/>
            <person name="Tritt A."/>
            <person name="Adam C."/>
            <person name="Daum C."/>
            <person name="Floudas D."/>
            <person name="Sun H."/>
            <person name="Yadav J.S."/>
            <person name="Pangilinan J."/>
            <person name="Larsson K.H."/>
            <person name="Matsuura K."/>
            <person name="Barry K."/>
            <person name="Labutti K."/>
            <person name="Kuo R."/>
            <person name="Ohm R.A."/>
            <person name="Bhattacharya S.S."/>
            <person name="Shirouzu T."/>
            <person name="Yoshinaga Y."/>
            <person name="Martin F.M."/>
            <person name="Grigoriev I.V."/>
            <person name="Hibbett D.S."/>
        </authorList>
    </citation>
    <scope>NUCLEOTIDE SEQUENCE [LARGE SCALE GENOMIC DNA]</scope>
    <source>
        <strain evidence="5 6">CBS 109695</strain>
    </source>
</reference>
<proteinExistence type="inferred from homology"/>
<evidence type="ECO:0000313" key="6">
    <source>
        <dbReference type="Proteomes" id="UP000076532"/>
    </source>
</evidence>
<dbReference type="PANTHER" id="PTHR23402:SF1">
    <property type="entry name" value="PYROGLUTAMYL-PEPTIDASE I"/>
    <property type="match status" value="1"/>
</dbReference>
<evidence type="ECO:0000256" key="1">
    <source>
        <dbReference type="ARBA" id="ARBA00006641"/>
    </source>
</evidence>
<sequence length="271" mass="29211">MPPGDKQKNALRVLLTGFGPFSTFEENPSWLAVRALHNAVLPGQSSKQIHITSYMVPVSYDTVLAGVPGLHARPPILPSDHNRDTLPPPPHGYDLIIHVGAGDPGAVTLERCAHKTGYRLPDANGKFAPIVETSPAPGPNPVDISAAERREIQRLRSDDGTAASAAVVRGFGPGFEEFDDVLETSLDIDGLVTSLEKTFSIKTSDDAGHYICELIYYASLAEAQRTQQTAWEGKTTKVLFMHCPPTEKLSVVEEVSRTIKAVVIGILSPPT</sequence>
<evidence type="ECO:0000256" key="2">
    <source>
        <dbReference type="ARBA" id="ARBA00022670"/>
    </source>
</evidence>
<organism evidence="5 6">
    <name type="scientific">Athelia psychrophila</name>
    <dbReference type="NCBI Taxonomy" id="1759441"/>
    <lineage>
        <taxon>Eukaryota</taxon>
        <taxon>Fungi</taxon>
        <taxon>Dikarya</taxon>
        <taxon>Basidiomycota</taxon>
        <taxon>Agaricomycotina</taxon>
        <taxon>Agaricomycetes</taxon>
        <taxon>Agaricomycetidae</taxon>
        <taxon>Atheliales</taxon>
        <taxon>Atheliaceae</taxon>
        <taxon>Athelia</taxon>
    </lineage>
</organism>
<keyword evidence="2" id="KW-0645">Protease</keyword>
<dbReference type="AlphaFoldDB" id="A0A167VQV4"/>
<dbReference type="GO" id="GO:0006508">
    <property type="term" value="P:proteolysis"/>
    <property type="evidence" value="ECO:0007669"/>
    <property type="project" value="UniProtKB-KW"/>
</dbReference>
<keyword evidence="4" id="KW-0788">Thiol protease</keyword>
<dbReference type="SUPFAM" id="SSF53182">
    <property type="entry name" value="Pyrrolidone carboxyl peptidase (pyroglutamate aminopeptidase)"/>
    <property type="match status" value="1"/>
</dbReference>
<name>A0A167VQV4_9AGAM</name>
<dbReference type="EMBL" id="KV417851">
    <property type="protein sequence ID" value="KZP05272.1"/>
    <property type="molecule type" value="Genomic_DNA"/>
</dbReference>
<protein>
    <submittedName>
        <fullName evidence="5">Peptidase C15, pyroglutamyl peptidase I-like protein</fullName>
    </submittedName>
</protein>
<evidence type="ECO:0000256" key="3">
    <source>
        <dbReference type="ARBA" id="ARBA00022801"/>
    </source>
</evidence>
<comment type="similarity">
    <text evidence="1">Belongs to the peptidase C15 family.</text>
</comment>
<keyword evidence="6" id="KW-1185">Reference proteome</keyword>
<evidence type="ECO:0000313" key="5">
    <source>
        <dbReference type="EMBL" id="KZP05272.1"/>
    </source>
</evidence>
<dbReference type="Proteomes" id="UP000076532">
    <property type="component" value="Unassembled WGS sequence"/>
</dbReference>
<dbReference type="InterPro" id="IPR036440">
    <property type="entry name" value="Peptidase_C15-like_sf"/>
</dbReference>
<dbReference type="Gene3D" id="3.40.630.20">
    <property type="entry name" value="Peptidase C15, pyroglutamyl peptidase I-like"/>
    <property type="match status" value="1"/>
</dbReference>
<dbReference type="PANTHER" id="PTHR23402">
    <property type="entry name" value="PROTEASE FAMILY C15 PYROGLUTAMYL-PEPTIDASE I-RELATED"/>
    <property type="match status" value="1"/>
</dbReference>
<evidence type="ECO:0000256" key="4">
    <source>
        <dbReference type="ARBA" id="ARBA00022807"/>
    </source>
</evidence>
<gene>
    <name evidence="5" type="ORF">FIBSPDRAFT_843156</name>
</gene>
<keyword evidence="3" id="KW-0378">Hydrolase</keyword>
<dbReference type="OrthoDB" id="407146at2759"/>
<dbReference type="InterPro" id="IPR016125">
    <property type="entry name" value="Peptidase_C15-like"/>
</dbReference>
<accession>A0A167VQV4</accession>
<dbReference type="GO" id="GO:0008234">
    <property type="term" value="F:cysteine-type peptidase activity"/>
    <property type="evidence" value="ECO:0007669"/>
    <property type="project" value="UniProtKB-KW"/>
</dbReference>